<gene>
    <name evidence="1" type="ORF">Aam_020_029</name>
</gene>
<dbReference type="EMBL" id="BANC01000020">
    <property type="protein sequence ID" value="GAN79265.1"/>
    <property type="molecule type" value="Genomic_DNA"/>
</dbReference>
<evidence type="ECO:0008006" key="3">
    <source>
        <dbReference type="Google" id="ProtNLM"/>
    </source>
</evidence>
<dbReference type="Proteomes" id="UP000032668">
    <property type="component" value="Unassembled WGS sequence"/>
</dbReference>
<comment type="caution">
    <text evidence="1">The sequence shown here is derived from an EMBL/GenBank/DDBJ whole genome shotgun (WGS) entry which is preliminary data.</text>
</comment>
<proteinExistence type="predicted"/>
<evidence type="ECO:0000313" key="2">
    <source>
        <dbReference type="Proteomes" id="UP000032668"/>
    </source>
</evidence>
<accession>A0A0D6PBX9</accession>
<sequence length="296" mass="31123">MFMKRTPLLIALLLSGCGTLPQPFYGNPGPVAAKLAMPPAPVLMVPPPAGTHLADKTAGLYAHDLASELAAYDVPSVAGPIQKDNWHLQITAKSAGDMVTPVYDVIGPDGKSYGKQTGLPIPAQGWETGDPTALLNAAKADAPALSKLMTKINAEIQQSNPQSLENRTPRIFIGTVIGAPGDGDTSLPTDLARSLPSPNLELAKTAQEADFTVTGKVKTTPAPKGQVTVELDWVVRDRNNRIVGQVTQIHDLTPSDMSPYWGDVGTAAAQQAAGGIQSVVQNEILKKAKKTEAAKK</sequence>
<protein>
    <recommendedName>
        <fullName evidence="3">Lipoprotein</fullName>
    </recommendedName>
</protein>
<dbReference type="OrthoDB" id="8448536at2"/>
<dbReference type="AlphaFoldDB" id="A0A0D6PBX9"/>
<name>A0A0D6PBX9_9PROT</name>
<keyword evidence="2" id="KW-1185">Reference proteome</keyword>
<dbReference type="STRING" id="1120923.SAMN02746095_00262"/>
<evidence type="ECO:0000313" key="1">
    <source>
        <dbReference type="EMBL" id="GAN79265.1"/>
    </source>
</evidence>
<dbReference type="PROSITE" id="PS51257">
    <property type="entry name" value="PROKAR_LIPOPROTEIN"/>
    <property type="match status" value="1"/>
</dbReference>
<reference evidence="1 2" key="1">
    <citation type="submission" date="2012-11" db="EMBL/GenBank/DDBJ databases">
        <title>Whole genome sequence of Acidocella aminolytica 101 = DSM 11237.</title>
        <authorList>
            <person name="Azuma Y."/>
            <person name="Higashiura N."/>
            <person name="Hirakawa H."/>
            <person name="Matsushita K."/>
        </authorList>
    </citation>
    <scope>NUCLEOTIDE SEQUENCE [LARGE SCALE GENOMIC DNA]</scope>
    <source>
        <strain evidence="2">101 / DSM 11237</strain>
    </source>
</reference>
<organism evidence="1 2">
    <name type="scientific">Acidocella aminolytica 101 = DSM 11237</name>
    <dbReference type="NCBI Taxonomy" id="1120923"/>
    <lineage>
        <taxon>Bacteria</taxon>
        <taxon>Pseudomonadati</taxon>
        <taxon>Pseudomonadota</taxon>
        <taxon>Alphaproteobacteria</taxon>
        <taxon>Acetobacterales</taxon>
        <taxon>Acidocellaceae</taxon>
        <taxon>Acidocella</taxon>
    </lineage>
</organism>